<dbReference type="InterPro" id="IPR015000">
    <property type="entry name" value="EipB-like"/>
</dbReference>
<keyword evidence="1" id="KW-0732">Signal</keyword>
<dbReference type="STRING" id="639283.Snov_1503"/>
<dbReference type="RefSeq" id="WP_013166317.1">
    <property type="nucleotide sequence ID" value="NC_014217.1"/>
</dbReference>
<organism evidence="2 3">
    <name type="scientific">Ancylobacter novellus (strain ATCC 8093 / DSM 506 / JCM 20403 / CCM 1077 / IAM 12100 / NBRC 12443 / NCIMB 10456)</name>
    <name type="common">Starkeya novella</name>
    <dbReference type="NCBI Taxonomy" id="639283"/>
    <lineage>
        <taxon>Bacteria</taxon>
        <taxon>Pseudomonadati</taxon>
        <taxon>Pseudomonadota</taxon>
        <taxon>Alphaproteobacteria</taxon>
        <taxon>Hyphomicrobiales</taxon>
        <taxon>Xanthobacteraceae</taxon>
        <taxon>Ancylobacter</taxon>
    </lineage>
</organism>
<evidence type="ECO:0000256" key="1">
    <source>
        <dbReference type="SAM" id="SignalP"/>
    </source>
</evidence>
<feature type="signal peptide" evidence="1">
    <location>
        <begin position="1"/>
        <end position="25"/>
    </location>
</feature>
<dbReference type="eggNOG" id="ENOG502ZXPR">
    <property type="taxonomic scope" value="Bacteria"/>
</dbReference>
<gene>
    <name evidence="2" type="ordered locus">Snov_1503</name>
</gene>
<sequence>MRFAYPVRAAAALSLLGGSALPAAAIQLTPHRATYAVSLDASKPGNRVNGAEGQITYELRGNPCAGYSVQLRQSTDLATEGGRLNSAVTTATWEDGDGNAYRFRVTNALNGEAPDEADGVAERKDGKLVVQATKPEAGTVQLGTGVLLPTQHVLKLITSAEQGESVLEAPVFDGSPDARKVYDTLSIIGKGVSDAKGLEEAATKGDLAGRMRFPVTISYYERGGDSQTPDYIISFDMFDNGVSRNLKLDYGEFALRGTLTAYEALPKEECAK</sequence>
<name>D7A9N7_ANCN5</name>
<proteinExistence type="predicted"/>
<dbReference type="OrthoDB" id="9815514at2"/>
<keyword evidence="3" id="KW-1185">Reference proteome</keyword>
<dbReference type="KEGG" id="sno:Snov_1503"/>
<evidence type="ECO:0000313" key="3">
    <source>
        <dbReference type="Proteomes" id="UP000006633"/>
    </source>
</evidence>
<feature type="chain" id="PRO_5003092655" description="DUF1849 domain-containing protein" evidence="1">
    <location>
        <begin position="26"/>
        <end position="272"/>
    </location>
</feature>
<dbReference type="EMBL" id="CP002026">
    <property type="protein sequence ID" value="ADH88813.1"/>
    <property type="molecule type" value="Genomic_DNA"/>
</dbReference>
<dbReference type="Proteomes" id="UP000006633">
    <property type="component" value="Chromosome"/>
</dbReference>
<dbReference type="AlphaFoldDB" id="D7A9N7"/>
<dbReference type="Pfam" id="PF08904">
    <property type="entry name" value="EipB_like"/>
    <property type="match status" value="1"/>
</dbReference>
<evidence type="ECO:0008006" key="4">
    <source>
        <dbReference type="Google" id="ProtNLM"/>
    </source>
</evidence>
<accession>D7A9N7</accession>
<protein>
    <recommendedName>
        <fullName evidence="4">DUF1849 domain-containing protein</fullName>
    </recommendedName>
</protein>
<reference evidence="2 3" key="1">
    <citation type="journal article" date="2012" name="Stand. Genomic Sci.">
        <title>Complete genome sequence of the facultatively chemolithoautotrophic and methylotrophic alpha Proteobacterium Starkeya novella type strain (ATCC 8093(T)).</title>
        <authorList>
            <person name="Kappler U."/>
            <person name="Davenport K."/>
            <person name="Beatson S."/>
            <person name="Lucas S."/>
            <person name="Lapidus A."/>
            <person name="Copeland A."/>
            <person name="Berry K.W."/>
            <person name="Glavina Del Rio T."/>
            <person name="Hammon N."/>
            <person name="Dalin E."/>
            <person name="Tice H."/>
            <person name="Pitluck S."/>
            <person name="Richardson P."/>
            <person name="Bruce D."/>
            <person name="Goodwin L.A."/>
            <person name="Han C."/>
            <person name="Tapia R."/>
            <person name="Detter J.C."/>
            <person name="Chang Y.J."/>
            <person name="Jeffries C.D."/>
            <person name="Land M."/>
            <person name="Hauser L."/>
            <person name="Kyrpides N.C."/>
            <person name="Goker M."/>
            <person name="Ivanova N."/>
            <person name="Klenk H.P."/>
            <person name="Woyke T."/>
        </authorList>
    </citation>
    <scope>NUCLEOTIDE SEQUENCE [LARGE SCALE GENOMIC DNA]</scope>
    <source>
        <strain evidence="3">ATCC 8093 / DSM 506 / JCM 20403 / CCM 1077 / IAM 12100 / NBRC 12443 / NCIMB 10456</strain>
    </source>
</reference>
<dbReference type="HOGENOM" id="CLU_064490_0_0_5"/>
<evidence type="ECO:0000313" key="2">
    <source>
        <dbReference type="EMBL" id="ADH88813.1"/>
    </source>
</evidence>